<dbReference type="InterPro" id="IPR018368">
    <property type="entry name" value="ClpA/B_CS1"/>
</dbReference>
<dbReference type="SMART" id="SM00382">
    <property type="entry name" value="AAA"/>
    <property type="match status" value="2"/>
</dbReference>
<dbReference type="GO" id="GO:0008233">
    <property type="term" value="F:peptidase activity"/>
    <property type="evidence" value="ECO:0007669"/>
    <property type="project" value="UniProtKB-KW"/>
</dbReference>
<dbReference type="EMBL" id="JACHHJ010000007">
    <property type="protein sequence ID" value="MBB6451427.1"/>
    <property type="molecule type" value="Genomic_DNA"/>
</dbReference>
<reference evidence="11 12" key="1">
    <citation type="submission" date="2020-08" db="EMBL/GenBank/DDBJ databases">
        <title>Genomic Encyclopedia of Type Strains, Phase IV (KMG-IV): sequencing the most valuable type-strain genomes for metagenomic binning, comparative biology and taxonomic classification.</title>
        <authorList>
            <person name="Goeker M."/>
        </authorList>
    </citation>
    <scope>NUCLEOTIDE SEQUENCE [LARGE SCALE GENOMIC DNA]</scope>
    <source>
        <strain evidence="11 12">DSM 21769</strain>
    </source>
</reference>
<dbReference type="Gene3D" id="4.10.860.10">
    <property type="entry name" value="UVR domain"/>
    <property type="match status" value="1"/>
</dbReference>
<comment type="similarity">
    <text evidence="6">Belongs to the ClpA/ClpB family.</text>
</comment>
<dbReference type="CDD" id="cd00009">
    <property type="entry name" value="AAA"/>
    <property type="match status" value="1"/>
</dbReference>
<dbReference type="FunFam" id="1.10.8.60:FF:000017">
    <property type="entry name" value="ATP-dependent chaperone ClpB"/>
    <property type="match status" value="1"/>
</dbReference>
<dbReference type="CDD" id="cd19499">
    <property type="entry name" value="RecA-like_ClpB_Hsp104-like"/>
    <property type="match status" value="1"/>
</dbReference>
<keyword evidence="3 6" id="KW-0067">ATP-binding</keyword>
<evidence type="ECO:0000256" key="6">
    <source>
        <dbReference type="RuleBase" id="RU004432"/>
    </source>
</evidence>
<evidence type="ECO:0000259" key="10">
    <source>
        <dbReference type="PROSITE" id="PS51903"/>
    </source>
</evidence>
<dbReference type="Pfam" id="PF17871">
    <property type="entry name" value="AAA_lid_9"/>
    <property type="match status" value="1"/>
</dbReference>
<dbReference type="GO" id="GO:0005737">
    <property type="term" value="C:cytoplasm"/>
    <property type="evidence" value="ECO:0007669"/>
    <property type="project" value="TreeGrafter"/>
</dbReference>
<protein>
    <submittedName>
        <fullName evidence="11">ATP-dependent Clp protease ATP-binding subunit ClpC</fullName>
    </submittedName>
</protein>
<dbReference type="Gene3D" id="1.10.1780.10">
    <property type="entry name" value="Clp, N-terminal domain"/>
    <property type="match status" value="1"/>
</dbReference>
<evidence type="ECO:0000313" key="12">
    <source>
        <dbReference type="Proteomes" id="UP000568839"/>
    </source>
</evidence>
<organism evidence="11 12">
    <name type="scientific">Geomicrobium halophilum</name>
    <dbReference type="NCBI Taxonomy" id="549000"/>
    <lineage>
        <taxon>Bacteria</taxon>
        <taxon>Bacillati</taxon>
        <taxon>Bacillota</taxon>
        <taxon>Bacilli</taxon>
        <taxon>Bacillales</taxon>
        <taxon>Geomicrobium</taxon>
    </lineage>
</organism>
<dbReference type="PROSITE" id="PS50151">
    <property type="entry name" value="UVR"/>
    <property type="match status" value="1"/>
</dbReference>
<evidence type="ECO:0000256" key="8">
    <source>
        <dbReference type="SAM" id="MobiDB-lite"/>
    </source>
</evidence>
<dbReference type="GO" id="GO:0016887">
    <property type="term" value="F:ATP hydrolysis activity"/>
    <property type="evidence" value="ECO:0007669"/>
    <property type="project" value="InterPro"/>
</dbReference>
<dbReference type="Pfam" id="PF07724">
    <property type="entry name" value="AAA_2"/>
    <property type="match status" value="1"/>
</dbReference>
<accession>A0A841PR95</accession>
<gene>
    <name evidence="11" type="ORF">HNR44_003438</name>
</gene>
<dbReference type="InterPro" id="IPR041546">
    <property type="entry name" value="ClpA/ClpB_AAA_lid"/>
</dbReference>
<dbReference type="Pfam" id="PF00004">
    <property type="entry name" value="AAA"/>
    <property type="match status" value="1"/>
</dbReference>
<dbReference type="InterPro" id="IPR001270">
    <property type="entry name" value="ClpA/B"/>
</dbReference>
<keyword evidence="1 5" id="KW-0677">Repeat</keyword>
<dbReference type="PROSITE" id="PS00871">
    <property type="entry name" value="CLPAB_2"/>
    <property type="match status" value="1"/>
</dbReference>
<feature type="region of interest" description="Disordered" evidence="8">
    <location>
        <begin position="148"/>
        <end position="169"/>
    </location>
</feature>
<evidence type="ECO:0000313" key="11">
    <source>
        <dbReference type="EMBL" id="MBB6451427.1"/>
    </source>
</evidence>
<feature type="coiled-coil region" evidence="7">
    <location>
        <begin position="421"/>
        <end position="474"/>
    </location>
</feature>
<dbReference type="Gene3D" id="3.40.50.300">
    <property type="entry name" value="P-loop containing nucleotide triphosphate hydrolases"/>
    <property type="match status" value="2"/>
</dbReference>
<dbReference type="InterPro" id="IPR036628">
    <property type="entry name" value="Clp_N_dom_sf"/>
</dbReference>
<dbReference type="Pfam" id="PF02861">
    <property type="entry name" value="Clp_N"/>
    <property type="match status" value="1"/>
</dbReference>
<dbReference type="GO" id="GO:0006508">
    <property type="term" value="P:proteolysis"/>
    <property type="evidence" value="ECO:0007669"/>
    <property type="project" value="UniProtKB-KW"/>
</dbReference>
<evidence type="ECO:0000256" key="2">
    <source>
        <dbReference type="ARBA" id="ARBA00022741"/>
    </source>
</evidence>
<keyword evidence="11" id="KW-0645">Protease</keyword>
<dbReference type="FunFam" id="3.40.50.300:FF:000025">
    <property type="entry name" value="ATP-dependent Clp protease subunit"/>
    <property type="match status" value="1"/>
</dbReference>
<dbReference type="InterPro" id="IPR004176">
    <property type="entry name" value="Clp_R_N"/>
</dbReference>
<dbReference type="Proteomes" id="UP000568839">
    <property type="component" value="Unassembled WGS sequence"/>
</dbReference>
<comment type="caution">
    <text evidence="11">The sequence shown here is derived from an EMBL/GenBank/DDBJ whole genome shotgun (WGS) entry which is preliminary data.</text>
</comment>
<dbReference type="FunFam" id="3.40.50.300:FF:000010">
    <property type="entry name" value="Chaperone clpB 1, putative"/>
    <property type="match status" value="1"/>
</dbReference>
<dbReference type="InterPro" id="IPR050130">
    <property type="entry name" value="ClpA_ClpB"/>
</dbReference>
<dbReference type="PROSITE" id="PS51903">
    <property type="entry name" value="CLP_R"/>
    <property type="match status" value="1"/>
</dbReference>
<dbReference type="InterPro" id="IPR028299">
    <property type="entry name" value="ClpA/B_CS2"/>
</dbReference>
<keyword evidence="2 6" id="KW-0547">Nucleotide-binding</keyword>
<dbReference type="PANTHER" id="PTHR11638">
    <property type="entry name" value="ATP-DEPENDENT CLP PROTEASE"/>
    <property type="match status" value="1"/>
</dbReference>
<evidence type="ECO:0000256" key="5">
    <source>
        <dbReference type="PROSITE-ProRule" id="PRU01251"/>
    </source>
</evidence>
<keyword evidence="11" id="KW-0378">Hydrolase</keyword>
<dbReference type="AlphaFoldDB" id="A0A841PR95"/>
<name>A0A841PR95_9BACL</name>
<dbReference type="InterPro" id="IPR001943">
    <property type="entry name" value="UVR_dom"/>
</dbReference>
<keyword evidence="12" id="KW-1185">Reference proteome</keyword>
<dbReference type="InterPro" id="IPR003593">
    <property type="entry name" value="AAA+_ATPase"/>
</dbReference>
<dbReference type="RefSeq" id="WP_221434340.1">
    <property type="nucleotide sequence ID" value="NZ_JACHHJ010000007.1"/>
</dbReference>
<evidence type="ECO:0000256" key="7">
    <source>
        <dbReference type="SAM" id="Coils"/>
    </source>
</evidence>
<keyword evidence="4 6" id="KW-0143">Chaperone</keyword>
<dbReference type="GO" id="GO:0005524">
    <property type="term" value="F:ATP binding"/>
    <property type="evidence" value="ECO:0007669"/>
    <property type="project" value="UniProtKB-KW"/>
</dbReference>
<dbReference type="PANTHER" id="PTHR11638:SF18">
    <property type="entry name" value="HEAT SHOCK PROTEIN 104"/>
    <property type="match status" value="1"/>
</dbReference>
<dbReference type="FunFam" id="1.10.1780.10:FF:000001">
    <property type="entry name" value="ATP-dependent Clp protease ATP-binding subunit"/>
    <property type="match status" value="1"/>
</dbReference>
<dbReference type="SUPFAM" id="SSF81923">
    <property type="entry name" value="Double Clp-N motif"/>
    <property type="match status" value="1"/>
</dbReference>
<dbReference type="SMART" id="SM01086">
    <property type="entry name" value="ClpB_D2-small"/>
    <property type="match status" value="1"/>
</dbReference>
<dbReference type="Pfam" id="PF10431">
    <property type="entry name" value="ClpB_D2-small"/>
    <property type="match status" value="1"/>
</dbReference>
<dbReference type="Gene3D" id="1.10.8.60">
    <property type="match status" value="2"/>
</dbReference>
<evidence type="ECO:0000259" key="9">
    <source>
        <dbReference type="PROSITE" id="PS50151"/>
    </source>
</evidence>
<keyword evidence="7" id="KW-0175">Coiled coil</keyword>
<dbReference type="GO" id="GO:0034605">
    <property type="term" value="P:cellular response to heat"/>
    <property type="evidence" value="ECO:0007669"/>
    <property type="project" value="TreeGrafter"/>
</dbReference>
<evidence type="ECO:0000256" key="1">
    <source>
        <dbReference type="ARBA" id="ARBA00022737"/>
    </source>
</evidence>
<dbReference type="PRINTS" id="PR00300">
    <property type="entry name" value="CLPPROTEASEA"/>
</dbReference>
<dbReference type="InterPro" id="IPR027417">
    <property type="entry name" value="P-loop_NTPase"/>
</dbReference>
<evidence type="ECO:0000256" key="4">
    <source>
        <dbReference type="ARBA" id="ARBA00023186"/>
    </source>
</evidence>
<evidence type="ECO:0000256" key="3">
    <source>
        <dbReference type="ARBA" id="ARBA00022840"/>
    </source>
</evidence>
<sequence>MMFGRFTERAQKVLALAQEEAVRLGHTNIGTEHILLGLLREGDGIAAKALQALNLASDQVQQEVENLIGHEGNGAVNKQTPHYTPRAKKVIELSMDEARKLGHSYVGTEHILLGLIREGEGVAARVLNNLGVSLNKARQQVLQLLGSNESSGSNTQQGGGAAGGSVNTPTLDSLARDLTAVAKEENLDPVIGREKEIQRVIQVLSRRTKNNPVLIGEPGVGKTAVAEGLAQSIISNEVPETLRNKRVMTLDMGTVVAGTKYRGEFEDRLKKVMEEIRQAGNVILFIDELHTLIGAGGAEGAIDASNILKPSLARGDLQCIGATTLDEYRRYIEKDAALERRFQPIQVDEPTLEESGQILSGLRDRYEAHHRVTITDEAIEEAVRMSDRYISDRYLPDKAIDLIDEAASKVRLRSYTAPPDLKEMEQKLDETRKEKDAAVQSQEFEKAASLRDSEQRLRQELDQLKDEWKEKQGQENTEVTMNDIAEVVASWTGIPVTKLAEEETERLLRMEDILHGRVVGQDEAVVAVSKAVRRARAGLKDPNRPIGSFIFLGPTGVGKTELARAVAETLFGDEEAVLRIDMSEYMEKYTTSRLVGSPPGYVGYDEGGQLTEKVRQRPYSVILLDEIEKAHPDVFNILLQVLEDGHLTDSKGRKVDFRNTAIIMTSNVGAASLLHNKSVGFATNNSDHKYEDMRNKVLEELKKTFRPEFLNRIDETIVFHSLEKKHIKEIVGLMADELKKRLNEQEIDFELTDEAQNKIADEGFDPEYGARPLRRALQKQVEDRLSDELLRGNIEKGHTAVIDYKDGQFEVELKSKAPT</sequence>
<feature type="domain" description="Clp R" evidence="10">
    <location>
        <begin position="3"/>
        <end position="147"/>
    </location>
</feature>
<dbReference type="PROSITE" id="PS00870">
    <property type="entry name" value="CLPAB_1"/>
    <property type="match status" value="1"/>
</dbReference>
<proteinExistence type="inferred from homology"/>
<dbReference type="SUPFAM" id="SSF52540">
    <property type="entry name" value="P-loop containing nucleoside triphosphate hydrolases"/>
    <property type="match status" value="2"/>
</dbReference>
<dbReference type="InterPro" id="IPR019489">
    <property type="entry name" value="Clp_ATPase_C"/>
</dbReference>
<dbReference type="InterPro" id="IPR003959">
    <property type="entry name" value="ATPase_AAA_core"/>
</dbReference>
<feature type="domain" description="UVR" evidence="9">
    <location>
        <begin position="425"/>
        <end position="460"/>
    </location>
</feature>